<accession>F0T1U5</accession>
<dbReference type="OrthoDB" id="244102at2"/>
<dbReference type="InterPro" id="IPR036291">
    <property type="entry name" value="NAD(P)-bd_dom_sf"/>
</dbReference>
<reference evidence="3 4" key="1">
    <citation type="journal article" date="2011" name="Stand. Genomic Sci.">
        <title>Complete genome sequence of Syntrophobotulus glycolicus type strain (FlGlyR).</title>
        <authorList>
            <person name="Han C."/>
            <person name="Mwirichia R."/>
            <person name="Chertkov O."/>
            <person name="Held B."/>
            <person name="Lapidus A."/>
            <person name="Nolan M."/>
            <person name="Lucas S."/>
            <person name="Hammon N."/>
            <person name="Deshpande S."/>
            <person name="Cheng J.F."/>
            <person name="Tapia R."/>
            <person name="Goodwin L."/>
            <person name="Pitluck S."/>
            <person name="Huntemann M."/>
            <person name="Liolios K."/>
            <person name="Ivanova N."/>
            <person name="Pagani I."/>
            <person name="Mavromatis K."/>
            <person name="Ovchinikova G."/>
            <person name="Pati A."/>
            <person name="Chen A."/>
            <person name="Palaniappan K."/>
            <person name="Land M."/>
            <person name="Hauser L."/>
            <person name="Brambilla E.M."/>
            <person name="Rohde M."/>
            <person name="Spring S."/>
            <person name="Sikorski J."/>
            <person name="Goker M."/>
            <person name="Woyke T."/>
            <person name="Bristow J."/>
            <person name="Eisen J.A."/>
            <person name="Markowitz V."/>
            <person name="Hugenholtz P."/>
            <person name="Kyrpides N.C."/>
            <person name="Klenk H.P."/>
            <person name="Detter J.C."/>
        </authorList>
    </citation>
    <scope>NUCLEOTIDE SEQUENCE [LARGE SCALE GENOMIC DNA]</scope>
    <source>
        <strain evidence="4">DSM 8271 / FlGlyR</strain>
    </source>
</reference>
<feature type="domain" description="NAD-dependent epimerase/dehydratase" evidence="2">
    <location>
        <begin position="3"/>
        <end position="228"/>
    </location>
</feature>
<dbReference type="KEGG" id="sgy:Sgly_0860"/>
<dbReference type="SUPFAM" id="SSF51735">
    <property type="entry name" value="NAD(P)-binding Rossmann-fold domains"/>
    <property type="match status" value="1"/>
</dbReference>
<dbReference type="GO" id="GO:0000252">
    <property type="term" value="F:3-beta-hydroxysteroid dehydrogenase [NAD(P)+]/C4-decarboxylase activity"/>
    <property type="evidence" value="ECO:0007669"/>
    <property type="project" value="UniProtKB-EC"/>
</dbReference>
<dbReference type="PANTHER" id="PTHR43000">
    <property type="entry name" value="DTDP-D-GLUCOSE 4,6-DEHYDRATASE-RELATED"/>
    <property type="match status" value="1"/>
</dbReference>
<keyword evidence="3" id="KW-0560">Oxidoreductase</keyword>
<dbReference type="AlphaFoldDB" id="F0T1U5"/>
<reference evidence="4" key="2">
    <citation type="submission" date="2011-02" db="EMBL/GenBank/DDBJ databases">
        <title>The complete genome of Syntrophobotulus glycolicus DSM 8271.</title>
        <authorList>
            <person name="Lucas S."/>
            <person name="Copeland A."/>
            <person name="Lapidus A."/>
            <person name="Bruce D."/>
            <person name="Goodwin L."/>
            <person name="Pitluck S."/>
            <person name="Kyrpides N."/>
            <person name="Mavromatis K."/>
            <person name="Pagani I."/>
            <person name="Ivanova N."/>
            <person name="Mikhailova N."/>
            <person name="Chertkov O."/>
            <person name="Held B."/>
            <person name="Detter J.C."/>
            <person name="Tapia R."/>
            <person name="Han C."/>
            <person name="Land M."/>
            <person name="Hauser L."/>
            <person name="Markowitz V."/>
            <person name="Cheng J.-F."/>
            <person name="Hugenholtz P."/>
            <person name="Woyke T."/>
            <person name="Wu D."/>
            <person name="Spring S."/>
            <person name="Schroeder M."/>
            <person name="Brambilla E."/>
            <person name="Klenk H.-P."/>
            <person name="Eisen J.A."/>
        </authorList>
    </citation>
    <scope>NUCLEOTIDE SEQUENCE [LARGE SCALE GENOMIC DNA]</scope>
    <source>
        <strain evidence="4">DSM 8271 / FlGlyR</strain>
    </source>
</reference>
<protein>
    <submittedName>
        <fullName evidence="3">Sterol-4-alpha-carboxylate 3-dehydrogenase (Decarboxylating)</fullName>
        <ecNumber evidence="3">1.1.1.170</ecNumber>
    </submittedName>
</protein>
<dbReference type="RefSeq" id="WP_013624080.1">
    <property type="nucleotide sequence ID" value="NC_015172.1"/>
</dbReference>
<gene>
    <name evidence="3" type="ordered locus">Sgly_0860</name>
</gene>
<dbReference type="EMBL" id="CP002547">
    <property type="protein sequence ID" value="ADY55209.1"/>
    <property type="molecule type" value="Genomic_DNA"/>
</dbReference>
<dbReference type="Proteomes" id="UP000007488">
    <property type="component" value="Chromosome"/>
</dbReference>
<dbReference type="Pfam" id="PF01370">
    <property type="entry name" value="Epimerase"/>
    <property type="match status" value="1"/>
</dbReference>
<evidence type="ECO:0000313" key="4">
    <source>
        <dbReference type="Proteomes" id="UP000007488"/>
    </source>
</evidence>
<evidence type="ECO:0000256" key="1">
    <source>
        <dbReference type="ARBA" id="ARBA00007637"/>
    </source>
</evidence>
<dbReference type="Gene3D" id="3.40.50.720">
    <property type="entry name" value="NAD(P)-binding Rossmann-like Domain"/>
    <property type="match status" value="1"/>
</dbReference>
<dbReference type="eggNOG" id="COG0451">
    <property type="taxonomic scope" value="Bacteria"/>
</dbReference>
<name>F0T1U5_SYNGF</name>
<proteinExistence type="inferred from homology"/>
<keyword evidence="4" id="KW-1185">Reference proteome</keyword>
<dbReference type="EC" id="1.1.1.170" evidence="3"/>
<dbReference type="InterPro" id="IPR001509">
    <property type="entry name" value="Epimerase_deHydtase"/>
</dbReference>
<evidence type="ECO:0000313" key="3">
    <source>
        <dbReference type="EMBL" id="ADY55209.1"/>
    </source>
</evidence>
<organism evidence="3 4">
    <name type="scientific">Syntrophobotulus glycolicus (strain DSM 8271 / FlGlyR)</name>
    <dbReference type="NCBI Taxonomy" id="645991"/>
    <lineage>
        <taxon>Bacteria</taxon>
        <taxon>Bacillati</taxon>
        <taxon>Bacillota</taxon>
        <taxon>Clostridia</taxon>
        <taxon>Eubacteriales</taxon>
        <taxon>Desulfitobacteriaceae</taxon>
        <taxon>Syntrophobotulus</taxon>
    </lineage>
</organism>
<dbReference type="HOGENOM" id="CLU_007383_6_1_9"/>
<comment type="similarity">
    <text evidence="1">Belongs to the NAD(P)-dependent epimerase/dehydratase family.</text>
</comment>
<evidence type="ECO:0000259" key="2">
    <source>
        <dbReference type="Pfam" id="PF01370"/>
    </source>
</evidence>
<sequence>MEILVTGATGFIGARLVEELLDSGYRVRVFMRKPIEHYPNMAWGGKVTAAVGDLKDRDSIKKAVQGVDVVVHLAAQLGSWRAKQEDFTEVNDNGTKFFVEESEMAGIKHFLYISTAGVFGRLKQIPADETHPCSPRYPYEQTKFRAEQYISQKIREGFPATIIRPSHIYGPGDLNMVPLLKILLKFHLFPLIGGGKSFFQPLYIDDLLKGLILVIGHRNTVCGKLYVLAGKEATTFRQYIQLSAKLMGIQALMPRFPYALARFTAASNEGLAKVFKIEPVLTRFRVDFLGGHQRYDITRSQYDFGFHPEVGLEQGMEKAIDWYRYRRLI</sequence>
<dbReference type="STRING" id="645991.Sgly_0860"/>